<accession>A0A4S8PIF3</accession>
<protein>
    <submittedName>
        <fullName evidence="1">Uncharacterized protein</fullName>
    </submittedName>
</protein>
<evidence type="ECO:0000313" key="1">
    <source>
        <dbReference type="EMBL" id="THV28199.1"/>
    </source>
</evidence>
<comment type="caution">
    <text evidence="1">The sequence shown here is derived from an EMBL/GenBank/DDBJ whole genome shotgun (WGS) entry which is preliminary data.</text>
</comment>
<proteinExistence type="predicted"/>
<dbReference type="RefSeq" id="WP_136543821.1">
    <property type="nucleotide sequence ID" value="NZ_STGU01000050.1"/>
</dbReference>
<dbReference type="AlphaFoldDB" id="A0A4S8PIF3"/>
<reference evidence="1 2" key="1">
    <citation type="submission" date="2019-04" db="EMBL/GenBank/DDBJ databases">
        <title>genome sequence of strain W3.</title>
        <authorList>
            <person name="Gao J."/>
            <person name="Sun J."/>
        </authorList>
    </citation>
    <scope>NUCLEOTIDE SEQUENCE [LARGE SCALE GENOMIC DNA]</scope>
    <source>
        <strain evidence="1 2">W3</strain>
    </source>
</reference>
<evidence type="ECO:0000313" key="2">
    <source>
        <dbReference type="Proteomes" id="UP000307378"/>
    </source>
</evidence>
<sequence>MATLDVAAYVLPDGTLPELCVSTDDGEVPHHGAATICEACLIASSAMLPTPVDVVGRRIVIALDMSVPSLSDKGYRRLFAPNTAPRAPPVPNSV</sequence>
<dbReference type="EMBL" id="STGU01000050">
    <property type="protein sequence ID" value="THV28199.1"/>
    <property type="molecule type" value="Genomic_DNA"/>
</dbReference>
<name>A0A4S8PIF3_9HYPH</name>
<dbReference type="Proteomes" id="UP000307378">
    <property type="component" value="Unassembled WGS sequence"/>
</dbReference>
<gene>
    <name evidence="1" type="ORF">FAA86_24110</name>
</gene>
<organism evidence="1 2">
    <name type="scientific">Rhizobium rosettiformans W3</name>
    <dbReference type="NCBI Taxonomy" id="538378"/>
    <lineage>
        <taxon>Bacteria</taxon>
        <taxon>Pseudomonadati</taxon>
        <taxon>Pseudomonadota</taxon>
        <taxon>Alphaproteobacteria</taxon>
        <taxon>Hyphomicrobiales</taxon>
        <taxon>Rhizobiaceae</taxon>
        <taxon>Rhizobium/Agrobacterium group</taxon>
        <taxon>Rhizobium</taxon>
    </lineage>
</organism>